<dbReference type="AlphaFoldDB" id="A0A0N4UP03"/>
<keyword evidence="4" id="KW-1185">Reference proteome</keyword>
<dbReference type="Proteomes" id="UP000274756">
    <property type="component" value="Unassembled WGS sequence"/>
</dbReference>
<proteinExistence type="predicted"/>
<feature type="compositionally biased region" description="Basic and acidic residues" evidence="1">
    <location>
        <begin position="201"/>
        <end position="212"/>
    </location>
</feature>
<name>A0A0N4UP03_DRAME</name>
<evidence type="ECO:0000313" key="2">
    <source>
        <dbReference type="EMBL" id="VDN60748.1"/>
    </source>
</evidence>
<organism evidence="3 5">
    <name type="scientific">Dracunculus medinensis</name>
    <name type="common">Guinea worm</name>
    <dbReference type="NCBI Taxonomy" id="318479"/>
    <lineage>
        <taxon>Eukaryota</taxon>
        <taxon>Metazoa</taxon>
        <taxon>Ecdysozoa</taxon>
        <taxon>Nematoda</taxon>
        <taxon>Chromadorea</taxon>
        <taxon>Rhabditida</taxon>
        <taxon>Spirurina</taxon>
        <taxon>Dracunculoidea</taxon>
        <taxon>Dracunculidae</taxon>
        <taxon>Dracunculus</taxon>
    </lineage>
</organism>
<dbReference type="Proteomes" id="UP000038040">
    <property type="component" value="Unplaced"/>
</dbReference>
<reference evidence="5" key="1">
    <citation type="submission" date="2017-02" db="UniProtKB">
        <authorList>
            <consortium name="WormBaseParasite"/>
        </authorList>
    </citation>
    <scope>IDENTIFICATION</scope>
</reference>
<evidence type="ECO:0000313" key="4">
    <source>
        <dbReference type="Proteomes" id="UP000274756"/>
    </source>
</evidence>
<evidence type="ECO:0000256" key="1">
    <source>
        <dbReference type="SAM" id="MobiDB-lite"/>
    </source>
</evidence>
<reference evidence="2 4" key="2">
    <citation type="submission" date="2018-11" db="EMBL/GenBank/DDBJ databases">
        <authorList>
            <consortium name="Pathogen Informatics"/>
        </authorList>
    </citation>
    <scope>NUCLEOTIDE SEQUENCE [LARGE SCALE GENOMIC DNA]</scope>
</reference>
<accession>A0A0N4UP03</accession>
<dbReference type="WBParaSite" id="DME_0000966901-mRNA-1">
    <property type="protein sequence ID" value="DME_0000966901-mRNA-1"/>
    <property type="gene ID" value="DME_0000966901"/>
</dbReference>
<dbReference type="EMBL" id="UYYG01001240">
    <property type="protein sequence ID" value="VDN60748.1"/>
    <property type="molecule type" value="Genomic_DNA"/>
</dbReference>
<dbReference type="STRING" id="318479.A0A0N4UP03"/>
<evidence type="ECO:0000313" key="3">
    <source>
        <dbReference type="Proteomes" id="UP000038040"/>
    </source>
</evidence>
<protein>
    <submittedName>
        <fullName evidence="5">HA2 domain-containing protein</fullName>
    </submittedName>
</protein>
<evidence type="ECO:0000313" key="5">
    <source>
        <dbReference type="WBParaSite" id="DME_0000966901-mRNA-1"/>
    </source>
</evidence>
<sequence>MLFSDSPLDLRLKAMLICDVLNIAAIPLSVGVMDATISKKYGITEKKLKTTVELKSVCRDLSHLKSGALRTCSAKYFCRRFKVDLSRRGNFVCLFPRKIAWPLYSCFMENLSDDEWDFKLHKELFGVKSVRDIDSSLVSLVHQQLLDCKNYPCTESLSENVRVFLSSLLNDTELFMKPMETPNTAYAAYLPKFRPESYRRTRSLERKLENKTKQSTLETDGNEKPNNKLQQNVENLSNSRGLDSSMQLIKPLMVSKADHHTKAPLMDALQTGVEFRKFNNCDIHIKRFNFY</sequence>
<feature type="region of interest" description="Disordered" evidence="1">
    <location>
        <begin position="201"/>
        <end position="229"/>
    </location>
</feature>
<gene>
    <name evidence="2" type="ORF">DME_LOCUS10721</name>
</gene>